<feature type="compositionally biased region" description="Gly residues" evidence="1">
    <location>
        <begin position="257"/>
        <end position="270"/>
    </location>
</feature>
<evidence type="ECO:0000313" key="3">
    <source>
        <dbReference type="Proteomes" id="UP000528608"/>
    </source>
</evidence>
<dbReference type="EMBL" id="JACHJF010000020">
    <property type="protein sequence ID" value="MBB5121657.1"/>
    <property type="molecule type" value="Genomic_DNA"/>
</dbReference>
<feature type="region of interest" description="Disordered" evidence="1">
    <location>
        <begin position="255"/>
        <end position="315"/>
    </location>
</feature>
<feature type="compositionally biased region" description="Basic and acidic residues" evidence="1">
    <location>
        <begin position="288"/>
        <end position="298"/>
    </location>
</feature>
<dbReference type="Gene3D" id="3.30.70.1230">
    <property type="entry name" value="Nucleotide cyclase"/>
    <property type="match status" value="1"/>
</dbReference>
<dbReference type="RefSeq" id="WP_228773150.1">
    <property type="nucleotide sequence ID" value="NZ_JACHJF010000020.1"/>
</dbReference>
<protein>
    <recommendedName>
        <fullName evidence="4">Aromatic ring-opening dioxygenase LigA</fullName>
    </recommendedName>
</protein>
<name>A0A7W8BE08_STREU</name>
<evidence type="ECO:0000313" key="2">
    <source>
        <dbReference type="EMBL" id="MBB5121657.1"/>
    </source>
</evidence>
<dbReference type="InterPro" id="IPR029787">
    <property type="entry name" value="Nucleotide_cyclase"/>
</dbReference>
<reference evidence="2 3" key="1">
    <citation type="submission" date="2020-08" db="EMBL/GenBank/DDBJ databases">
        <title>Genomic Encyclopedia of Type Strains, Phase III (KMG-III): the genomes of soil and plant-associated and newly described type strains.</title>
        <authorList>
            <person name="Whitman W."/>
        </authorList>
    </citation>
    <scope>NUCLEOTIDE SEQUENCE [LARGE SCALE GENOMIC DNA]</scope>
    <source>
        <strain evidence="2 3">CECT 3259</strain>
    </source>
</reference>
<evidence type="ECO:0008006" key="4">
    <source>
        <dbReference type="Google" id="ProtNLM"/>
    </source>
</evidence>
<accession>A0A7W8BE08</accession>
<dbReference type="AlphaFoldDB" id="A0A7W8BE08"/>
<feature type="region of interest" description="Disordered" evidence="1">
    <location>
        <begin position="190"/>
        <end position="241"/>
    </location>
</feature>
<comment type="caution">
    <text evidence="2">The sequence shown here is derived from an EMBL/GenBank/DDBJ whole genome shotgun (WGS) entry which is preliminary data.</text>
</comment>
<gene>
    <name evidence="2" type="ORF">FHS36_005126</name>
</gene>
<sequence>MREPVNRTILLLDIERFSRRDDVVQAVLRRTLNTVVDQTLVTAGVEATQQYREDRGDGLIVLLSGDVAKTAVLRALLTVTPELLHDHNRLASGSAQMRLRMVLAAGEVAHDPQAGTTGGLVGHDLNQAFRLLDSDALRDALAARTDAHCVLAVSTPVYEGVVRHGHRGVRPELFRRTDVTVKDGVLSAWLHQGEGSPAPEGAADGGSREAAGWERPAAAPSGGHRAQAPPRPEAPPQERPAGAVFHFHGAPVIHGSVVGGDQHGVSGGTVNGDVVLGGSVTKQAADGRTGDGRGDGARSRNGQGGNGRDENGGRS</sequence>
<evidence type="ECO:0000256" key="1">
    <source>
        <dbReference type="SAM" id="MobiDB-lite"/>
    </source>
</evidence>
<dbReference type="Proteomes" id="UP000528608">
    <property type="component" value="Unassembled WGS sequence"/>
</dbReference>
<organism evidence="2 3">
    <name type="scientific">Streptomyces eurocidicus</name>
    <name type="common">Streptoverticillium eurocidicus</name>
    <dbReference type="NCBI Taxonomy" id="66423"/>
    <lineage>
        <taxon>Bacteria</taxon>
        <taxon>Bacillati</taxon>
        <taxon>Actinomycetota</taxon>
        <taxon>Actinomycetes</taxon>
        <taxon>Kitasatosporales</taxon>
        <taxon>Streptomycetaceae</taxon>
        <taxon>Streptomyces</taxon>
    </lineage>
</organism>
<proteinExistence type="predicted"/>
<feature type="compositionally biased region" description="Pro residues" evidence="1">
    <location>
        <begin position="229"/>
        <end position="238"/>
    </location>
</feature>